<feature type="domain" description="DUF4935" evidence="1">
    <location>
        <begin position="3"/>
        <end position="126"/>
    </location>
</feature>
<dbReference type="EMBL" id="AZRN01000010">
    <property type="protein sequence ID" value="PNS00503.1"/>
    <property type="molecule type" value="Genomic_DNA"/>
</dbReference>
<accession>A0A2K1PCH0</accession>
<organism evidence="2 3">
    <name type="scientific">Petrotoga mexicana DSM 14811</name>
    <dbReference type="NCBI Taxonomy" id="1122954"/>
    <lineage>
        <taxon>Bacteria</taxon>
        <taxon>Thermotogati</taxon>
        <taxon>Thermotogota</taxon>
        <taxon>Thermotogae</taxon>
        <taxon>Petrotogales</taxon>
        <taxon>Petrotogaceae</taxon>
        <taxon>Petrotoga</taxon>
    </lineage>
</organism>
<name>A0A2K1PCH0_9BACT</name>
<proteinExistence type="predicted"/>
<reference evidence="2 3" key="1">
    <citation type="submission" date="2013-12" db="EMBL/GenBank/DDBJ databases">
        <title>Comparative genomics of Petrotoga isolates.</title>
        <authorList>
            <person name="Nesbo C.L."/>
            <person name="Charchuk R."/>
            <person name="Chow K."/>
        </authorList>
    </citation>
    <scope>NUCLEOTIDE SEQUENCE [LARGE SCALE GENOMIC DNA]</scope>
    <source>
        <strain evidence="2 3">DSM 14811</strain>
    </source>
</reference>
<dbReference type="Pfam" id="PF16289">
    <property type="entry name" value="PIN_12"/>
    <property type="match status" value="1"/>
</dbReference>
<dbReference type="AlphaFoldDB" id="A0A2K1PCH0"/>
<dbReference type="Proteomes" id="UP000236604">
    <property type="component" value="Unassembled WGS sequence"/>
</dbReference>
<evidence type="ECO:0000259" key="1">
    <source>
        <dbReference type="Pfam" id="PF16289"/>
    </source>
</evidence>
<dbReference type="InterPro" id="IPR032557">
    <property type="entry name" value="DUF4935"/>
</dbReference>
<protein>
    <recommendedName>
        <fullName evidence="1">DUF4935 domain-containing protein</fullName>
    </recommendedName>
</protein>
<keyword evidence="3" id="KW-1185">Reference proteome</keyword>
<dbReference type="RefSeq" id="WP_103076645.1">
    <property type="nucleotide sequence ID" value="NZ_AZRN01000010.1"/>
</dbReference>
<gene>
    <name evidence="2" type="ORF">X927_03215</name>
</gene>
<sequence length="148" mass="17629">MNLFIDTNILLSFYHFTSEDLEELNKLVVLLKQKKVKLYLLEQIVDEFQRNRENKIMDALKQLQESRLKLELPQLCKDFEEYPTLKELQKEYEKQRSTSVDKIMKNVVEHTLKADKTIKDLFEKAKRLPTDDDQMAKARVRMEVGNPP</sequence>
<evidence type="ECO:0000313" key="3">
    <source>
        <dbReference type="Proteomes" id="UP000236604"/>
    </source>
</evidence>
<evidence type="ECO:0000313" key="2">
    <source>
        <dbReference type="EMBL" id="PNS00503.1"/>
    </source>
</evidence>
<comment type="caution">
    <text evidence="2">The sequence shown here is derived from an EMBL/GenBank/DDBJ whole genome shotgun (WGS) entry which is preliminary data.</text>
</comment>